<protein>
    <submittedName>
        <fullName evidence="1">Uncharacterized protein</fullName>
    </submittedName>
</protein>
<gene>
    <name evidence="1" type="ORF">GBAR_LOCUS28591</name>
</gene>
<proteinExistence type="predicted"/>
<sequence>MTEPLRVILPVINTRGLIEEKVVLLTPESCLQTPLSPDDLQWITDNRGRMGTHTVSLDYHSYSPRAVLAAVLPADSDEIPTGFEV</sequence>
<feature type="non-terminal residue" evidence="1">
    <location>
        <position position="85"/>
    </location>
</feature>
<dbReference type="Proteomes" id="UP001174909">
    <property type="component" value="Unassembled WGS sequence"/>
</dbReference>
<name>A0AA35XB56_GEOBA</name>
<dbReference type="AlphaFoldDB" id="A0AA35XB56"/>
<comment type="caution">
    <text evidence="1">The sequence shown here is derived from an EMBL/GenBank/DDBJ whole genome shotgun (WGS) entry which is preliminary data.</text>
</comment>
<accession>A0AA35XB56</accession>
<reference evidence="1" key="1">
    <citation type="submission" date="2023-03" db="EMBL/GenBank/DDBJ databases">
        <authorList>
            <person name="Steffen K."/>
            <person name="Cardenas P."/>
        </authorList>
    </citation>
    <scope>NUCLEOTIDE SEQUENCE</scope>
</reference>
<dbReference type="EMBL" id="CASHTH010003996">
    <property type="protein sequence ID" value="CAI8052238.1"/>
    <property type="molecule type" value="Genomic_DNA"/>
</dbReference>
<keyword evidence="2" id="KW-1185">Reference proteome</keyword>
<evidence type="ECO:0000313" key="1">
    <source>
        <dbReference type="EMBL" id="CAI8052238.1"/>
    </source>
</evidence>
<evidence type="ECO:0000313" key="2">
    <source>
        <dbReference type="Proteomes" id="UP001174909"/>
    </source>
</evidence>
<organism evidence="1 2">
    <name type="scientific">Geodia barretti</name>
    <name type="common">Barrett's horny sponge</name>
    <dbReference type="NCBI Taxonomy" id="519541"/>
    <lineage>
        <taxon>Eukaryota</taxon>
        <taxon>Metazoa</taxon>
        <taxon>Porifera</taxon>
        <taxon>Demospongiae</taxon>
        <taxon>Heteroscleromorpha</taxon>
        <taxon>Tetractinellida</taxon>
        <taxon>Astrophorina</taxon>
        <taxon>Geodiidae</taxon>
        <taxon>Geodia</taxon>
    </lineage>
</organism>